<comment type="subunit">
    <text evidence="9">Forms a complex with SecD. Part of the essential Sec protein translocation apparatus which comprises SecA, SecYEG and auxiliary proteins SecDF-YajC and YidC.</text>
</comment>
<dbReference type="GO" id="GO:0015450">
    <property type="term" value="F:protein-transporting ATPase activity"/>
    <property type="evidence" value="ECO:0007669"/>
    <property type="project" value="InterPro"/>
</dbReference>
<protein>
    <recommendedName>
        <fullName evidence="9">Protein-export membrane protein SecF</fullName>
    </recommendedName>
</protein>
<dbReference type="InterPro" id="IPR005665">
    <property type="entry name" value="SecF_bac"/>
</dbReference>
<dbReference type="EMBL" id="NRHC01000002">
    <property type="protein sequence ID" value="RIY34466.1"/>
    <property type="molecule type" value="Genomic_DNA"/>
</dbReference>
<dbReference type="Gene3D" id="1.20.1640.10">
    <property type="entry name" value="Multidrug efflux transporter AcrB transmembrane domain"/>
    <property type="match status" value="1"/>
</dbReference>
<evidence type="ECO:0000256" key="7">
    <source>
        <dbReference type="ARBA" id="ARBA00023010"/>
    </source>
</evidence>
<dbReference type="PRINTS" id="PR01755">
    <property type="entry name" value="SECFTRNLCASE"/>
</dbReference>
<keyword evidence="5 9" id="KW-0653">Protein transport</keyword>
<keyword evidence="3 9" id="KW-1003">Cell membrane</keyword>
<keyword evidence="12" id="KW-1185">Reference proteome</keyword>
<dbReference type="NCBIfam" id="TIGR00916">
    <property type="entry name" value="2A0604s01"/>
    <property type="match status" value="1"/>
</dbReference>
<keyword evidence="2 9" id="KW-0813">Transport</keyword>
<feature type="transmembrane region" description="Helical" evidence="9">
    <location>
        <begin position="158"/>
        <end position="177"/>
    </location>
</feature>
<dbReference type="InterPro" id="IPR022813">
    <property type="entry name" value="SecD/SecF_arch_bac"/>
</dbReference>
<feature type="transmembrane region" description="Helical" evidence="9">
    <location>
        <begin position="215"/>
        <end position="234"/>
    </location>
</feature>
<feature type="transmembrane region" description="Helical" evidence="9">
    <location>
        <begin position="46"/>
        <end position="64"/>
    </location>
</feature>
<evidence type="ECO:0000256" key="8">
    <source>
        <dbReference type="ARBA" id="ARBA00023136"/>
    </source>
</evidence>
<feature type="transmembrane region" description="Helical" evidence="9">
    <location>
        <begin position="287"/>
        <end position="313"/>
    </location>
</feature>
<name>A0A3A1YAU4_9GAMM</name>
<comment type="function">
    <text evidence="9">Part of the Sec protein translocase complex. Interacts with the SecYEG preprotein conducting channel. SecDF uses the proton motive force (PMF) to complete protein translocation after the ATP-dependent function of SecA.</text>
</comment>
<dbReference type="GO" id="GO:0065002">
    <property type="term" value="P:intracellular protein transmembrane transport"/>
    <property type="evidence" value="ECO:0007669"/>
    <property type="project" value="UniProtKB-UniRule"/>
</dbReference>
<dbReference type="Pfam" id="PF07549">
    <property type="entry name" value="Sec_GG"/>
    <property type="match status" value="1"/>
</dbReference>
<keyword evidence="6 9" id="KW-1133">Transmembrane helix</keyword>
<comment type="similarity">
    <text evidence="9">Belongs to the SecD/SecF family. SecF subfamily.</text>
</comment>
<dbReference type="NCBIfam" id="TIGR00966">
    <property type="entry name" value="transloc_SecF"/>
    <property type="match status" value="1"/>
</dbReference>
<evidence type="ECO:0000256" key="5">
    <source>
        <dbReference type="ARBA" id="ARBA00022927"/>
    </source>
</evidence>
<dbReference type="GO" id="GO:0043952">
    <property type="term" value="P:protein transport by the Sec complex"/>
    <property type="evidence" value="ECO:0007669"/>
    <property type="project" value="UniProtKB-UniRule"/>
</dbReference>
<sequence>MSKQVEKYTRGVNTPYPNRFSKKAYITENGVVLARPIIHFLKERKYCYIFSAILMLACIVSFFVRGLNLGLDYTGGTVAEVSYSKAVTTQEISAVLSAQYPGIEVTSTGARETTIRIPAKLVTSTTTQDVQKLLQDTVDTNAVITSAEFVGPKAGADLIYASVMSMICTIVMMLIYISFRFQWRLSLGAVASLVHDVVAVIGIFSMFQIDIDLNFVAAILSVVGYSINDTIVVYDRMRENIRKMHRISVQECIDISLTETLNRTIMTSLTTLVSVVILLFFGGSSLYIFSLCLTIGIIIGTYSSVFVAVAISYDVGLTKEDMLVRQVNKDGLEEYES</sequence>
<evidence type="ECO:0000256" key="3">
    <source>
        <dbReference type="ARBA" id="ARBA00022475"/>
    </source>
</evidence>
<dbReference type="InterPro" id="IPR055344">
    <property type="entry name" value="SecD_SecF_C_bact"/>
</dbReference>
<evidence type="ECO:0000256" key="2">
    <source>
        <dbReference type="ARBA" id="ARBA00022448"/>
    </source>
</evidence>
<dbReference type="RefSeq" id="WP_119524199.1">
    <property type="nucleotide sequence ID" value="NZ_NRHC01000002.1"/>
</dbReference>
<dbReference type="InterPro" id="IPR022646">
    <property type="entry name" value="SecD/SecF_CS"/>
</dbReference>
<comment type="caution">
    <text evidence="11">The sequence shown here is derived from an EMBL/GenBank/DDBJ whole genome shotgun (WGS) entry which is preliminary data.</text>
</comment>
<comment type="subcellular location">
    <subcellularLocation>
        <location evidence="1 9">Cell membrane</location>
        <topology evidence="1 9">Multi-pass membrane protein</topology>
    </subcellularLocation>
</comment>
<dbReference type="InterPro" id="IPR048634">
    <property type="entry name" value="SecD_SecF_C"/>
</dbReference>
<dbReference type="GO" id="GO:0006605">
    <property type="term" value="P:protein targeting"/>
    <property type="evidence" value="ECO:0007669"/>
    <property type="project" value="UniProtKB-UniRule"/>
</dbReference>
<keyword evidence="4 9" id="KW-0812">Transmembrane</keyword>
<evidence type="ECO:0000313" key="11">
    <source>
        <dbReference type="EMBL" id="RIY34466.1"/>
    </source>
</evidence>
<reference evidence="11 12" key="1">
    <citation type="submission" date="2017-08" db="EMBL/GenBank/DDBJ databases">
        <title>Reclassification of Bisgaard taxon 37 and 44.</title>
        <authorList>
            <person name="Christensen H."/>
        </authorList>
    </citation>
    <scope>NUCLEOTIDE SEQUENCE [LARGE SCALE GENOMIC DNA]</scope>
    <source>
        <strain evidence="11 12">B96_3</strain>
    </source>
</reference>
<feature type="domain" description="Protein export membrane protein SecD/SecF C-terminal" evidence="10">
    <location>
        <begin position="132"/>
        <end position="315"/>
    </location>
</feature>
<keyword evidence="8 9" id="KW-0472">Membrane</keyword>
<evidence type="ECO:0000256" key="1">
    <source>
        <dbReference type="ARBA" id="ARBA00004651"/>
    </source>
</evidence>
<dbReference type="Pfam" id="PF02355">
    <property type="entry name" value="SecD_SecF_C"/>
    <property type="match status" value="1"/>
</dbReference>
<dbReference type="OrthoDB" id="9774769at2"/>
<feature type="transmembrane region" description="Helical" evidence="9">
    <location>
        <begin position="189"/>
        <end position="209"/>
    </location>
</feature>
<evidence type="ECO:0000259" key="10">
    <source>
        <dbReference type="Pfam" id="PF02355"/>
    </source>
</evidence>
<keyword evidence="7 9" id="KW-0811">Translocation</keyword>
<accession>A0A3A1YAU4</accession>
<dbReference type="Proteomes" id="UP000265691">
    <property type="component" value="Unassembled WGS sequence"/>
</dbReference>
<evidence type="ECO:0000256" key="6">
    <source>
        <dbReference type="ARBA" id="ARBA00022989"/>
    </source>
</evidence>
<feature type="transmembrane region" description="Helical" evidence="9">
    <location>
        <begin position="264"/>
        <end position="281"/>
    </location>
</feature>
<dbReference type="SUPFAM" id="SSF82866">
    <property type="entry name" value="Multidrug efflux transporter AcrB transmembrane domain"/>
    <property type="match status" value="1"/>
</dbReference>
<dbReference type="GO" id="GO:0005886">
    <property type="term" value="C:plasma membrane"/>
    <property type="evidence" value="ECO:0007669"/>
    <property type="project" value="UniProtKB-SubCell"/>
</dbReference>
<dbReference type="HAMAP" id="MF_01464_B">
    <property type="entry name" value="SecF_B"/>
    <property type="match status" value="1"/>
</dbReference>
<proteinExistence type="inferred from homology"/>
<dbReference type="InterPro" id="IPR022645">
    <property type="entry name" value="SecD/SecF_bac"/>
</dbReference>
<organism evidence="11 12">
    <name type="scientific">Psittacicella hinzii</name>
    <dbReference type="NCBI Taxonomy" id="2028575"/>
    <lineage>
        <taxon>Bacteria</taxon>
        <taxon>Pseudomonadati</taxon>
        <taxon>Pseudomonadota</taxon>
        <taxon>Gammaproteobacteria</taxon>
        <taxon>Pasteurellales</taxon>
        <taxon>Psittacicellaceae</taxon>
        <taxon>Psittacicella</taxon>
    </lineage>
</organism>
<dbReference type="AlphaFoldDB" id="A0A3A1YAU4"/>
<dbReference type="PANTHER" id="PTHR30081">
    <property type="entry name" value="PROTEIN-EXPORT MEMBRANE PROTEIN SEC"/>
    <property type="match status" value="1"/>
</dbReference>
<dbReference type="PANTHER" id="PTHR30081:SF8">
    <property type="entry name" value="PROTEIN TRANSLOCASE SUBUNIT SECF"/>
    <property type="match status" value="1"/>
</dbReference>
<gene>
    <name evidence="9 11" type="primary">secF</name>
    <name evidence="11" type="ORF">CKF54_00280</name>
</gene>
<evidence type="ECO:0000256" key="9">
    <source>
        <dbReference type="HAMAP-Rule" id="MF_01464"/>
    </source>
</evidence>
<evidence type="ECO:0000256" key="4">
    <source>
        <dbReference type="ARBA" id="ARBA00022692"/>
    </source>
</evidence>
<evidence type="ECO:0000313" key="12">
    <source>
        <dbReference type="Proteomes" id="UP000265691"/>
    </source>
</evidence>